<sequence length="1625" mass="172861">MEPFTAETDYPTELDPRSSELDPSSAGMSPRGAAERALFSPALGFSGRDWFAELHRRRQCWVSSLLLDVPPLPPTSGPLRRPAQPDRQPWLSCVRPGDSLSAELRRLRMECHVEPAAGGAATAADVDRAVLRLESAPKRAEPVPGDGRASLPGDELLSELELEPDGGLLPSRLTLPCPLLPPTDTGPLPLPPLPRADQLPLRDLQDPLLDESGGLLSDSELAGWESSLVPPPAAPWAPVELPQPELAPLPLPQLLTLTELRGPSGAPEPPAGQLTQPGRAAGQTQEPTPQRHTTCAPQGVRRDADKTPAEHHQAESTPAGAHASKQVTKSLLSVEVSSEVVLSIHERAAAQHRSAKSREATACPTETVIKTAANAQSVNISETPGRSRPLKPNQSKSSPIEVACLEPAHDRDGRCPPTSDGKPVGEKGQQGLAAVPQTAASLDQPESEREASRPLSSDSVDQPQAAREGVRRLSFVPVDKCQAKEEPDRPRRTEPVQPQDSEIPIHELEDKAMPPKIPEASITTDQSLAAEADVSDVVVEPGKGGCGRRSPVPSQGRPPPVQLASTDSFHRGDVDRSELAAEDRILPVERASREQPSPLAPNRWYKEGAEQHHSAICTTEVRCDQGSSRPLSTSSGVSEVLTSEAVVLHGNDSTRESSRCDVSLLGGGDCEDRSGDDEAPSVHRPCSAVSQENGNGDGGVETALGDRRGSTSAVSVVAETMPTPPRELKPAVVKEEVPSHRSPPVSHHTAGPRSIFSPSCQLTLDGALASPPLPPSGSEDPLASTVMRATTVQEGQECGSGEVRKAVGRHGELPTAHGIVGDKTGCSVTAGAPPSATEPAASQLTAADSFLAALSARVQSRAERTPLSARRGLPSALLTSRAGRRVRGGRPRGGPVALSRALSRCGLPEPRRGAAARTPRAAEPPGVGQGAVSGLTQTQRPPDDHAETAVTLDELTLRCLADLVERGDELLQPLRLDVPFALLEPDNSRRLLKEMCSQVNESLSSLERQGLLRQYRHTLAVHGLAKARDMTAHLSAVCGLRQLRVFSRTHADILQGCLDDVIGDLESTLAGRSVRHPRVAALLALLTELHVDSLPGPVLVVTEQLPELAEELSSALTEVPGVRHVLLSADEPQQRLDEALRQRAVLVLSCGGEVPARWPLSRCALLLPLLPPSAAGPLVQRCRASSVAVRCLPVRPDWEALRHPERHVVVSPPPVPPPGPPPAGQPVSVVACSSAAERWGLRRLEELSGHMVTVHVRDYSRLAGPSAGPFPDLVLAADSCLLVRSLADLASPSDGQRLAAEVRALQQQAALCWLVVVGRRRAAAAADTDTRREEAVVGRLRALLASAAHLPEYTLRLVRADQDSVVHIVLDIVQQTSETAESAGAGRSDDSQPGADAQCSEDEWRLLQLPACNAVSAGLLLRRAGGLQQLRAAPLGRLVQIMPELPVRVLAALQRHLQQPKQTTATPGDFCEDGMTALNDQDLTGPGFGFLSSPRPPSPPTAAFPSDTPRREPTVPSSHHRRPGLHPGVPPFGTKCHTRLPYDDESEGDYGPRHHPGYGGRFDRQHGPEHGLEHGGSAADGTDDWLTAPNAVDLLAAEACSDECNPHWLDEDNVYDDSPPMETSQ</sequence>
<reference evidence="2 3" key="1">
    <citation type="submission" date="2019-07" db="EMBL/GenBank/DDBJ databases">
        <title>Draft genome assembly of a fouling barnacle, Amphibalanus amphitrite (Darwin, 1854): The first reference genome for Thecostraca.</title>
        <authorList>
            <person name="Kim W."/>
        </authorList>
    </citation>
    <scope>NUCLEOTIDE SEQUENCE [LARGE SCALE GENOMIC DNA]</scope>
    <source>
        <strain evidence="2">SNU_AA5</strain>
        <tissue evidence="2">Soma without cirri and trophi</tissue>
    </source>
</reference>
<organism evidence="2 3">
    <name type="scientific">Amphibalanus amphitrite</name>
    <name type="common">Striped barnacle</name>
    <name type="synonym">Balanus amphitrite</name>
    <dbReference type="NCBI Taxonomy" id="1232801"/>
    <lineage>
        <taxon>Eukaryota</taxon>
        <taxon>Metazoa</taxon>
        <taxon>Ecdysozoa</taxon>
        <taxon>Arthropoda</taxon>
        <taxon>Crustacea</taxon>
        <taxon>Multicrustacea</taxon>
        <taxon>Cirripedia</taxon>
        <taxon>Thoracica</taxon>
        <taxon>Thoracicalcarea</taxon>
        <taxon>Balanomorpha</taxon>
        <taxon>Balanoidea</taxon>
        <taxon>Balanidae</taxon>
        <taxon>Amphibalaninae</taxon>
        <taxon>Amphibalanus</taxon>
    </lineage>
</organism>
<dbReference type="PANTHER" id="PTHR35668">
    <property type="entry name" value="PROTEIN SHORTAGE IN CHIASMATA 1 ORTHOLOG"/>
    <property type="match status" value="1"/>
</dbReference>
<feature type="compositionally biased region" description="Basic and acidic residues" evidence="1">
    <location>
        <begin position="481"/>
        <end position="494"/>
    </location>
</feature>
<dbReference type="Proteomes" id="UP000440578">
    <property type="component" value="Unassembled WGS sequence"/>
</dbReference>
<feature type="region of interest" description="Disordered" evidence="1">
    <location>
        <begin position="863"/>
        <end position="943"/>
    </location>
</feature>
<proteinExistence type="predicted"/>
<feature type="compositionally biased region" description="Basic and acidic residues" evidence="1">
    <location>
        <begin position="726"/>
        <end position="739"/>
    </location>
</feature>
<dbReference type="GO" id="GO:0003697">
    <property type="term" value="F:single-stranded DNA binding"/>
    <property type="evidence" value="ECO:0007669"/>
    <property type="project" value="TreeGrafter"/>
</dbReference>
<feature type="compositionally biased region" description="Basic and acidic residues" evidence="1">
    <location>
        <begin position="568"/>
        <end position="593"/>
    </location>
</feature>
<feature type="compositionally biased region" description="Basic and acidic residues" evidence="1">
    <location>
        <begin position="300"/>
        <end position="314"/>
    </location>
</feature>
<feature type="region of interest" description="Disordered" evidence="1">
    <location>
        <begin position="165"/>
        <end position="198"/>
    </location>
</feature>
<feature type="compositionally biased region" description="Low complexity" evidence="1">
    <location>
        <begin position="165"/>
        <end position="187"/>
    </location>
</feature>
<keyword evidence="3" id="KW-1185">Reference proteome</keyword>
<feature type="region of interest" description="Disordered" evidence="1">
    <location>
        <begin position="671"/>
        <end position="758"/>
    </location>
</feature>
<feature type="compositionally biased region" description="Basic and acidic residues" evidence="1">
    <location>
        <begin position="503"/>
        <end position="513"/>
    </location>
</feature>
<dbReference type="PANTHER" id="PTHR35668:SF1">
    <property type="entry name" value="PROTEIN SHORTAGE IN CHIASMATA 1 ORTHOLOG"/>
    <property type="match status" value="1"/>
</dbReference>
<dbReference type="GO" id="GO:0016887">
    <property type="term" value="F:ATP hydrolysis activity"/>
    <property type="evidence" value="ECO:0007669"/>
    <property type="project" value="InterPro"/>
</dbReference>
<feature type="region of interest" description="Disordered" evidence="1">
    <location>
        <begin position="539"/>
        <end position="604"/>
    </location>
</feature>
<feature type="region of interest" description="Disordered" evidence="1">
    <location>
        <begin position="259"/>
        <end position="326"/>
    </location>
</feature>
<gene>
    <name evidence="2" type="ORF">FJT64_002379</name>
</gene>
<dbReference type="EMBL" id="VIIS01000647">
    <property type="protein sequence ID" value="KAF0306629.1"/>
    <property type="molecule type" value="Genomic_DNA"/>
</dbReference>
<feature type="region of interest" description="Disordered" evidence="1">
    <location>
        <begin position="1"/>
        <end position="32"/>
    </location>
</feature>
<evidence type="ECO:0000313" key="2">
    <source>
        <dbReference type="EMBL" id="KAF0306629.1"/>
    </source>
</evidence>
<dbReference type="OrthoDB" id="6403556at2759"/>
<feature type="compositionally biased region" description="Polar residues" evidence="1">
    <location>
        <begin position="374"/>
        <end position="384"/>
    </location>
</feature>
<feature type="region of interest" description="Disordered" evidence="1">
    <location>
        <begin position="1475"/>
        <end position="1585"/>
    </location>
</feature>
<evidence type="ECO:0000256" key="1">
    <source>
        <dbReference type="SAM" id="MobiDB-lite"/>
    </source>
</evidence>
<name>A0A6A4WMZ5_AMPAM</name>
<feature type="region of interest" description="Disordered" evidence="1">
    <location>
        <begin position="1606"/>
        <end position="1625"/>
    </location>
</feature>
<feature type="region of interest" description="Disordered" evidence="1">
    <location>
        <begin position="374"/>
        <end position="518"/>
    </location>
</feature>
<dbReference type="GO" id="GO:0000794">
    <property type="term" value="C:condensed nuclear chromosome"/>
    <property type="evidence" value="ECO:0007669"/>
    <property type="project" value="InterPro"/>
</dbReference>
<feature type="compositionally biased region" description="Low complexity" evidence="1">
    <location>
        <begin position="913"/>
        <end position="926"/>
    </location>
</feature>
<comment type="caution">
    <text evidence="2">The sequence shown here is derived from an EMBL/GenBank/DDBJ whole genome shotgun (WGS) entry which is preliminary data.</text>
</comment>
<evidence type="ECO:0000313" key="3">
    <source>
        <dbReference type="Proteomes" id="UP000440578"/>
    </source>
</evidence>
<feature type="compositionally biased region" description="Polar residues" evidence="1">
    <location>
        <begin position="282"/>
        <end position="296"/>
    </location>
</feature>
<feature type="compositionally biased region" description="Basic and acidic residues" evidence="1">
    <location>
        <begin position="1561"/>
        <end position="1573"/>
    </location>
</feature>
<dbReference type="InterPro" id="IPR039991">
    <property type="entry name" value="SHOC1"/>
</dbReference>
<dbReference type="GO" id="GO:0000712">
    <property type="term" value="P:resolution of meiotic recombination intermediates"/>
    <property type="evidence" value="ECO:0007669"/>
    <property type="project" value="InterPro"/>
</dbReference>
<protein>
    <submittedName>
        <fullName evidence="2">Uncharacterized protein</fullName>
    </submittedName>
</protein>
<accession>A0A6A4WMZ5</accession>
<feature type="region of interest" description="Disordered" evidence="1">
    <location>
        <begin position="1379"/>
        <end position="1398"/>
    </location>
</feature>